<reference evidence="1 2" key="1">
    <citation type="submission" date="2018-06" db="EMBL/GenBank/DDBJ databases">
        <title>Streptomyces reniochalinae sp. nov. and Streptomyces diacarnus sp. nov. from marine sponges.</title>
        <authorList>
            <person name="Li L."/>
        </authorList>
    </citation>
    <scope>NUCLEOTIDE SEQUENCE [LARGE SCALE GENOMIC DNA]</scope>
    <source>
        <strain evidence="1 2">LHW50302</strain>
    </source>
</reference>
<sequence length="225" mass="23682">MVAVVVLGDVLVRNVPGPVAVLVGGSPEPQAAAAGLARLLQQVPGAGVLRTGLGAFGALGLGAGFSAFGVDSSMRQVLPPETQSRPGGGPGSPSVLCAPLMNFYLGSRWRPVSTVRPLSAHASAAGARRWTVFSTWRSRCMPAAGHNACVLTGWARQSHALDAAERGRWWQGICRSALERYPQWSQRVRHEQGFAVGPELPVWARMPVPERAPGRVRGAGRGVAQ</sequence>
<dbReference type="AlphaFoldDB" id="A0A367E5B0"/>
<accession>A0A367E5B0</accession>
<proteinExistence type="predicted"/>
<evidence type="ECO:0000313" key="1">
    <source>
        <dbReference type="EMBL" id="RCG13256.1"/>
    </source>
</evidence>
<gene>
    <name evidence="1" type="ORF">DQ392_33660</name>
</gene>
<comment type="caution">
    <text evidence="1">The sequence shown here is derived from an EMBL/GenBank/DDBJ whole genome shotgun (WGS) entry which is preliminary data.</text>
</comment>
<dbReference type="Proteomes" id="UP000253507">
    <property type="component" value="Unassembled WGS sequence"/>
</dbReference>
<name>A0A367E5B0_9ACTN</name>
<keyword evidence="2" id="KW-1185">Reference proteome</keyword>
<organism evidence="1 2">
    <name type="scientific">Streptomyces reniochalinae</name>
    <dbReference type="NCBI Taxonomy" id="2250578"/>
    <lineage>
        <taxon>Bacteria</taxon>
        <taxon>Bacillati</taxon>
        <taxon>Actinomycetota</taxon>
        <taxon>Actinomycetes</taxon>
        <taxon>Kitasatosporales</taxon>
        <taxon>Streptomycetaceae</taxon>
        <taxon>Streptomyces</taxon>
    </lineage>
</organism>
<dbReference type="EMBL" id="QOIM01000058">
    <property type="protein sequence ID" value="RCG13256.1"/>
    <property type="molecule type" value="Genomic_DNA"/>
</dbReference>
<protein>
    <submittedName>
        <fullName evidence="1">Uncharacterized protein</fullName>
    </submittedName>
</protein>
<evidence type="ECO:0000313" key="2">
    <source>
        <dbReference type="Proteomes" id="UP000253507"/>
    </source>
</evidence>